<dbReference type="RefSeq" id="WP_006881423.1">
    <property type="nucleotide sequence ID" value="NZ_AEVS01000109.1"/>
</dbReference>
<dbReference type="InterPro" id="IPR038056">
    <property type="entry name" value="YjbR-like_sf"/>
</dbReference>
<reference evidence="1 2" key="1">
    <citation type="journal article" date="2012" name="Int. J. Syst. Evol. Microbiol.">
        <title>Vibrio caribbeanicus sp. nov., isolated from the marine sponge Scleritoderma cyanea.</title>
        <authorList>
            <person name="Hoffmann M."/>
            <person name="Monday S.R."/>
            <person name="Allard M.W."/>
            <person name="Strain E.A."/>
            <person name="Whittaker P."/>
            <person name="Naum M."/>
            <person name="McCarthy P.J."/>
            <person name="Lopez J.V."/>
            <person name="Fischer M."/>
            <person name="Brown E.W."/>
        </authorList>
    </citation>
    <scope>NUCLEOTIDE SEQUENCE [LARGE SCALE GENOMIC DNA]</scope>
    <source>
        <strain evidence="1 2">LMG 20546</strain>
    </source>
</reference>
<organism evidence="1 2">
    <name type="scientific">Vibrio brasiliensis LMG 20546</name>
    <dbReference type="NCBI Taxonomy" id="945543"/>
    <lineage>
        <taxon>Bacteria</taxon>
        <taxon>Pseudomonadati</taxon>
        <taxon>Pseudomonadota</taxon>
        <taxon>Gammaproteobacteria</taxon>
        <taxon>Vibrionales</taxon>
        <taxon>Vibrionaceae</taxon>
        <taxon>Vibrio</taxon>
        <taxon>Vibrio oreintalis group</taxon>
    </lineage>
</organism>
<comment type="caution">
    <text evidence="1">The sequence shown here is derived from an EMBL/GenBank/DDBJ whole genome shotgun (WGS) entry which is preliminary data.</text>
</comment>
<sequence>MNNLQLAKFLDTFVSAESGYPFGPEALVYKVKGKMFAILAMREGREYVTLKVVPEDGEVLTSQFNDITPGYHTNKRHWITIYYPGDVEDGLIEDLCERSYELVVKKLPKSQQATLGV</sequence>
<dbReference type="STRING" id="945543.VIBR0546_21525"/>
<dbReference type="Gene3D" id="3.90.1150.30">
    <property type="match status" value="1"/>
</dbReference>
<dbReference type="PANTHER" id="PTHR35145">
    <property type="entry name" value="CYTOPLASMIC PROTEIN-RELATED"/>
    <property type="match status" value="1"/>
</dbReference>
<dbReference type="eggNOG" id="COG2315">
    <property type="taxonomic scope" value="Bacteria"/>
</dbReference>
<proteinExistence type="predicted"/>
<dbReference type="Proteomes" id="UP000004371">
    <property type="component" value="Unassembled WGS sequence"/>
</dbReference>
<dbReference type="InterPro" id="IPR007351">
    <property type="entry name" value="YjbR"/>
</dbReference>
<dbReference type="OrthoDB" id="3194910at2"/>
<dbReference type="SUPFAM" id="SSF142906">
    <property type="entry name" value="YjbR-like"/>
    <property type="match status" value="1"/>
</dbReference>
<dbReference type="PANTHER" id="PTHR35145:SF1">
    <property type="entry name" value="CYTOPLASMIC PROTEIN"/>
    <property type="match status" value="1"/>
</dbReference>
<dbReference type="Pfam" id="PF04237">
    <property type="entry name" value="YjbR"/>
    <property type="match status" value="1"/>
</dbReference>
<dbReference type="EMBL" id="AEVS01000109">
    <property type="protein sequence ID" value="EGA63755.1"/>
    <property type="molecule type" value="Genomic_DNA"/>
</dbReference>
<accession>E8M008</accession>
<gene>
    <name evidence="1" type="ORF">VIBR0546_21525</name>
</gene>
<dbReference type="AlphaFoldDB" id="E8M008"/>
<evidence type="ECO:0000313" key="1">
    <source>
        <dbReference type="EMBL" id="EGA63755.1"/>
    </source>
</evidence>
<evidence type="ECO:0000313" key="2">
    <source>
        <dbReference type="Proteomes" id="UP000004371"/>
    </source>
</evidence>
<protein>
    <recommendedName>
        <fullName evidence="3">MmcQ-like protein</fullName>
    </recommendedName>
</protein>
<dbReference type="InterPro" id="IPR058532">
    <property type="entry name" value="YjbR/MT2646/Rv2570-like"/>
</dbReference>
<evidence type="ECO:0008006" key="3">
    <source>
        <dbReference type="Google" id="ProtNLM"/>
    </source>
</evidence>
<keyword evidence="2" id="KW-1185">Reference proteome</keyword>
<name>E8M008_9VIBR</name>